<dbReference type="AlphaFoldDB" id="A0A8J5RET4"/>
<evidence type="ECO:0000313" key="1">
    <source>
        <dbReference type="EMBL" id="KAG8039801.1"/>
    </source>
</evidence>
<name>A0A8J5RET4_9HYME</name>
<sequence>MLPTTSWVLNAAIATTDKTFIKSSGEAPEDWEIFRLVEILSDLMAQFSDRCNGGCRFFIVLGVFEATEGSAS</sequence>
<dbReference type="EMBL" id="JAAOIC020000032">
    <property type="protein sequence ID" value="KAG8039801.1"/>
    <property type="molecule type" value="Genomic_DNA"/>
</dbReference>
<reference evidence="1" key="1">
    <citation type="submission" date="2020-03" db="EMBL/GenBank/DDBJ databases">
        <authorList>
            <person name="Chebbi M.A."/>
            <person name="Drezen J.M."/>
        </authorList>
    </citation>
    <scope>NUCLEOTIDE SEQUENCE</scope>
    <source>
        <tissue evidence="1">Whole body</tissue>
    </source>
</reference>
<evidence type="ECO:0000313" key="2">
    <source>
        <dbReference type="Proteomes" id="UP000729913"/>
    </source>
</evidence>
<organism evidence="1 2">
    <name type="scientific">Cotesia typhae</name>
    <dbReference type="NCBI Taxonomy" id="2053667"/>
    <lineage>
        <taxon>Eukaryota</taxon>
        <taxon>Metazoa</taxon>
        <taxon>Ecdysozoa</taxon>
        <taxon>Arthropoda</taxon>
        <taxon>Hexapoda</taxon>
        <taxon>Insecta</taxon>
        <taxon>Pterygota</taxon>
        <taxon>Neoptera</taxon>
        <taxon>Endopterygota</taxon>
        <taxon>Hymenoptera</taxon>
        <taxon>Apocrita</taxon>
        <taxon>Ichneumonoidea</taxon>
        <taxon>Braconidae</taxon>
        <taxon>Microgastrinae</taxon>
        <taxon>Cotesia</taxon>
    </lineage>
</organism>
<comment type="caution">
    <text evidence="1">The sequence shown here is derived from an EMBL/GenBank/DDBJ whole genome shotgun (WGS) entry which is preliminary data.</text>
</comment>
<proteinExistence type="predicted"/>
<reference evidence="1" key="2">
    <citation type="submission" date="2021-04" db="EMBL/GenBank/DDBJ databases">
        <title>Genome-wide patterns of bracovirus chromosomal integration into multiple host tissues during parasitism.</title>
        <authorList>
            <person name="Chebbi M.A.C."/>
        </authorList>
    </citation>
    <scope>NUCLEOTIDE SEQUENCE</scope>
    <source>
        <tissue evidence="1">Whole body</tissue>
    </source>
</reference>
<accession>A0A8J5RET4</accession>
<dbReference type="Proteomes" id="UP000729913">
    <property type="component" value="Unassembled WGS sequence"/>
</dbReference>
<keyword evidence="2" id="KW-1185">Reference proteome</keyword>
<gene>
    <name evidence="1" type="ORF">G9C98_000530</name>
</gene>
<protein>
    <submittedName>
        <fullName evidence="1">Uncharacterized protein</fullName>
    </submittedName>
</protein>